<evidence type="ECO:0000259" key="7">
    <source>
        <dbReference type="PROSITE" id="PS50850"/>
    </source>
</evidence>
<dbReference type="RefSeq" id="WP_387906942.1">
    <property type="nucleotide sequence ID" value="NZ_JBIBEG010000009.1"/>
</dbReference>
<accession>A0ABW6XD74</accession>
<evidence type="ECO:0000256" key="3">
    <source>
        <dbReference type="ARBA" id="ARBA00022692"/>
    </source>
</evidence>
<feature type="transmembrane region" description="Helical" evidence="6">
    <location>
        <begin position="260"/>
        <end position="278"/>
    </location>
</feature>
<dbReference type="PROSITE" id="PS50850">
    <property type="entry name" value="MFS"/>
    <property type="match status" value="1"/>
</dbReference>
<evidence type="ECO:0000313" key="8">
    <source>
        <dbReference type="EMBL" id="MFF5899678.1"/>
    </source>
</evidence>
<feature type="transmembrane region" description="Helical" evidence="6">
    <location>
        <begin position="169"/>
        <end position="192"/>
    </location>
</feature>
<comment type="subcellular location">
    <subcellularLocation>
        <location evidence="1">Cell membrane</location>
        <topology evidence="1">Multi-pass membrane protein</topology>
    </subcellularLocation>
</comment>
<dbReference type="PANTHER" id="PTHR43124">
    <property type="entry name" value="PURINE EFFLUX PUMP PBUE"/>
    <property type="match status" value="1"/>
</dbReference>
<organism evidence="8 9">
    <name type="scientific">Streptomyces argenteolus</name>
    <dbReference type="NCBI Taxonomy" id="67274"/>
    <lineage>
        <taxon>Bacteria</taxon>
        <taxon>Bacillati</taxon>
        <taxon>Actinomycetota</taxon>
        <taxon>Actinomycetes</taxon>
        <taxon>Kitasatosporales</taxon>
        <taxon>Streptomycetaceae</taxon>
        <taxon>Streptomyces</taxon>
    </lineage>
</organism>
<dbReference type="Proteomes" id="UP001602322">
    <property type="component" value="Unassembled WGS sequence"/>
</dbReference>
<sequence>MRIATTPSPGEGQQAHAKRALALIALATFLSMSVWFSASFVVPQLREMWRLSSGESSLLTIAVQLGFVVGALTLTATGLADAVPGRRLMRAGALAAAVMNLILLWAPGFTTAVLLRALTGACLAAVYPPALKEVSTWFREGRGTALGVMIGALTLGSAAPQLVKATGGVDWRVVIVATSVLTALGGLATLLIRHAGPYPFPTSEFSLRSALRAGRNRQVVLADIGYAGHMWELYAMWAWIGTFLAGLDGFAHRADGPRLAALAAFVCIGVGAAGCLVGGRISDRKGRAQAALISLSCSGGAAAVLAFAHHLPLPVVLTVSAFWGFWVIADSAQFSAMVTENVDQRYVGSAVSLQLAIGYVTTAVTIYLVPVLADAVSWTAALLVLVLGPVVGIGALLTYLRPPAARV</sequence>
<feature type="transmembrane region" description="Helical" evidence="6">
    <location>
        <begin position="346"/>
        <end position="369"/>
    </location>
</feature>
<feature type="transmembrane region" description="Helical" evidence="6">
    <location>
        <begin position="219"/>
        <end position="240"/>
    </location>
</feature>
<keyword evidence="4 6" id="KW-1133">Transmembrane helix</keyword>
<evidence type="ECO:0000256" key="5">
    <source>
        <dbReference type="ARBA" id="ARBA00023136"/>
    </source>
</evidence>
<feature type="domain" description="Major facilitator superfamily (MFS) profile" evidence="7">
    <location>
        <begin position="20"/>
        <end position="406"/>
    </location>
</feature>
<feature type="transmembrane region" description="Helical" evidence="6">
    <location>
        <begin position="20"/>
        <end position="38"/>
    </location>
</feature>
<dbReference type="InterPro" id="IPR020846">
    <property type="entry name" value="MFS_dom"/>
</dbReference>
<dbReference type="Pfam" id="PF07690">
    <property type="entry name" value="MFS_1"/>
    <property type="match status" value="1"/>
</dbReference>
<dbReference type="EMBL" id="JBIBEG010000009">
    <property type="protein sequence ID" value="MFF5899678.1"/>
    <property type="molecule type" value="Genomic_DNA"/>
</dbReference>
<dbReference type="InterPro" id="IPR011701">
    <property type="entry name" value="MFS"/>
</dbReference>
<name>A0ABW6XD74_9ACTN</name>
<feature type="transmembrane region" description="Helical" evidence="6">
    <location>
        <begin position="58"/>
        <end position="76"/>
    </location>
</feature>
<evidence type="ECO:0000256" key="1">
    <source>
        <dbReference type="ARBA" id="ARBA00004651"/>
    </source>
</evidence>
<evidence type="ECO:0000256" key="6">
    <source>
        <dbReference type="SAM" id="Phobius"/>
    </source>
</evidence>
<feature type="transmembrane region" description="Helical" evidence="6">
    <location>
        <begin position="315"/>
        <end position="334"/>
    </location>
</feature>
<comment type="caution">
    <text evidence="8">The sequence shown here is derived from an EMBL/GenBank/DDBJ whole genome shotgun (WGS) entry which is preliminary data.</text>
</comment>
<evidence type="ECO:0000313" key="9">
    <source>
        <dbReference type="Proteomes" id="UP001602322"/>
    </source>
</evidence>
<evidence type="ECO:0000256" key="2">
    <source>
        <dbReference type="ARBA" id="ARBA00022475"/>
    </source>
</evidence>
<feature type="transmembrane region" description="Helical" evidence="6">
    <location>
        <begin position="375"/>
        <end position="400"/>
    </location>
</feature>
<dbReference type="SUPFAM" id="SSF103473">
    <property type="entry name" value="MFS general substrate transporter"/>
    <property type="match status" value="1"/>
</dbReference>
<evidence type="ECO:0000256" key="4">
    <source>
        <dbReference type="ARBA" id="ARBA00022989"/>
    </source>
</evidence>
<reference evidence="8 9" key="1">
    <citation type="submission" date="2024-10" db="EMBL/GenBank/DDBJ databases">
        <title>The Natural Products Discovery Center: Release of the First 8490 Sequenced Strains for Exploring Actinobacteria Biosynthetic Diversity.</title>
        <authorList>
            <person name="Kalkreuter E."/>
            <person name="Kautsar S.A."/>
            <person name="Yang D."/>
            <person name="Bader C.D."/>
            <person name="Teijaro C.N."/>
            <person name="Fluegel L."/>
            <person name="Davis C.M."/>
            <person name="Simpson J.R."/>
            <person name="Lauterbach L."/>
            <person name="Steele A.D."/>
            <person name="Gui C."/>
            <person name="Meng S."/>
            <person name="Li G."/>
            <person name="Viehrig K."/>
            <person name="Ye F."/>
            <person name="Su P."/>
            <person name="Kiefer A.F."/>
            <person name="Nichols A."/>
            <person name="Cepeda A.J."/>
            <person name="Yan W."/>
            <person name="Fan B."/>
            <person name="Jiang Y."/>
            <person name="Adhikari A."/>
            <person name="Zheng C.-J."/>
            <person name="Schuster L."/>
            <person name="Cowan T.M."/>
            <person name="Smanski M.J."/>
            <person name="Chevrette M.G."/>
            <person name="De Carvalho L.P.S."/>
            <person name="Shen B."/>
        </authorList>
    </citation>
    <scope>NUCLEOTIDE SEQUENCE [LARGE SCALE GENOMIC DNA]</scope>
    <source>
        <strain evidence="8 9">NPDC012540</strain>
    </source>
</reference>
<feature type="transmembrane region" description="Helical" evidence="6">
    <location>
        <begin position="290"/>
        <end position="309"/>
    </location>
</feature>
<keyword evidence="2" id="KW-1003">Cell membrane</keyword>
<keyword evidence="9" id="KW-1185">Reference proteome</keyword>
<gene>
    <name evidence="8" type="ORF">ACFY8O_27635</name>
</gene>
<dbReference type="PANTHER" id="PTHR43124:SF3">
    <property type="entry name" value="CHLORAMPHENICOL EFFLUX PUMP RV0191"/>
    <property type="match status" value="1"/>
</dbReference>
<keyword evidence="5 6" id="KW-0472">Membrane</keyword>
<dbReference type="Gene3D" id="1.20.1250.20">
    <property type="entry name" value="MFS general substrate transporter like domains"/>
    <property type="match status" value="2"/>
</dbReference>
<protein>
    <submittedName>
        <fullName evidence="8">Nitrate/nitrite transporter</fullName>
    </submittedName>
</protein>
<dbReference type="InterPro" id="IPR036259">
    <property type="entry name" value="MFS_trans_sf"/>
</dbReference>
<dbReference type="InterPro" id="IPR050189">
    <property type="entry name" value="MFS_Efflux_Transporters"/>
</dbReference>
<keyword evidence="3 6" id="KW-0812">Transmembrane</keyword>
<proteinExistence type="predicted"/>
<feature type="transmembrane region" description="Helical" evidence="6">
    <location>
        <begin position="88"/>
        <end position="107"/>
    </location>
</feature>